<organism evidence="2 3">
    <name type="scientific">Clostridium sardiniense</name>
    <name type="common">Clostridium absonum</name>
    <dbReference type="NCBI Taxonomy" id="29369"/>
    <lineage>
        <taxon>Bacteria</taxon>
        <taxon>Bacillati</taxon>
        <taxon>Bacillota</taxon>
        <taxon>Clostridia</taxon>
        <taxon>Eubacteriales</taxon>
        <taxon>Clostridiaceae</taxon>
        <taxon>Clostridium</taxon>
    </lineage>
</organism>
<evidence type="ECO:0000313" key="3">
    <source>
        <dbReference type="Proteomes" id="UP001299068"/>
    </source>
</evidence>
<keyword evidence="1" id="KW-0175">Coiled coil</keyword>
<feature type="coiled-coil region" evidence="1">
    <location>
        <begin position="22"/>
        <end position="64"/>
    </location>
</feature>
<reference evidence="2 3" key="1">
    <citation type="journal article" date="2021" name="Cell Host Microbe">
        <title>in vivo commensal control of Clostridioides difficile virulence.</title>
        <authorList>
            <person name="Girinathan B.P."/>
            <person name="Dibenedetto N."/>
            <person name="Worley J.N."/>
            <person name="Peltier J."/>
            <person name="Arrieta-Ortiz M.L."/>
            <person name="Rupa Christinal Immanuel S."/>
            <person name="Lavin R."/>
            <person name="Delaney M.L."/>
            <person name="Cummins C."/>
            <person name="Hoffmann M."/>
            <person name="Luo Y."/>
            <person name="Gonzalez-Escalona N."/>
            <person name="Allard M."/>
            <person name="Onderdonk A.B."/>
            <person name="Gerber G.K."/>
            <person name="Sonenshein A.L."/>
            <person name="Baliga N."/>
            <person name="Dupuy B."/>
            <person name="Bry L."/>
        </authorList>
    </citation>
    <scope>NUCLEOTIDE SEQUENCE [LARGE SCALE GENOMIC DNA]</scope>
    <source>
        <strain evidence="2 3">DSM 599</strain>
    </source>
</reference>
<dbReference type="Proteomes" id="UP001299068">
    <property type="component" value="Unassembled WGS sequence"/>
</dbReference>
<keyword evidence="3" id="KW-1185">Reference proteome</keyword>
<comment type="caution">
    <text evidence="2">The sequence shown here is derived from an EMBL/GenBank/DDBJ whole genome shotgun (WGS) entry which is preliminary data.</text>
</comment>
<accession>A0ABS7KUL4</accession>
<proteinExistence type="predicted"/>
<dbReference type="RefSeq" id="WP_221859085.1">
    <property type="nucleotide sequence ID" value="NZ_JAIKTU010000002.1"/>
</dbReference>
<evidence type="ECO:0000256" key="1">
    <source>
        <dbReference type="SAM" id="Coils"/>
    </source>
</evidence>
<evidence type="ECO:0000313" key="2">
    <source>
        <dbReference type="EMBL" id="MBY0754460.1"/>
    </source>
</evidence>
<protein>
    <submittedName>
        <fullName evidence="2">Uncharacterized protein</fullName>
    </submittedName>
</protein>
<dbReference type="EMBL" id="JAIKTU010000002">
    <property type="protein sequence ID" value="MBY0754460.1"/>
    <property type="molecule type" value="Genomic_DNA"/>
</dbReference>
<gene>
    <name evidence="2" type="ORF">K5V21_03220</name>
</gene>
<name>A0ABS7KUL4_CLOSR</name>
<sequence length="114" mass="13830">MSLVMTYEEYNIINKKFLDFTNKIAEENLENYSEEKLEKLKNYKAKFEEIMEKSNEELASEDNENNLKDLRYLVLDSLFLAADLTNFYSYKESERFKMRVANYLNKRRRSEFGF</sequence>